<gene>
    <name evidence="2" type="ORF">ZT3D7_G693</name>
</gene>
<name>A0A1X7RDQ4_ZYMT9</name>
<evidence type="ECO:0000313" key="3">
    <source>
        <dbReference type="Proteomes" id="UP000215127"/>
    </source>
</evidence>
<protein>
    <recommendedName>
        <fullName evidence="4">SnoaL-like domain-containing protein</fullName>
    </recommendedName>
</protein>
<feature type="region of interest" description="Disordered" evidence="1">
    <location>
        <begin position="44"/>
        <end position="63"/>
    </location>
</feature>
<evidence type="ECO:0008006" key="4">
    <source>
        <dbReference type="Google" id="ProtNLM"/>
    </source>
</evidence>
<accession>A0A1X7RDQ4</accession>
<proteinExistence type="predicted"/>
<keyword evidence="3" id="KW-1185">Reference proteome</keyword>
<evidence type="ECO:0000313" key="2">
    <source>
        <dbReference type="EMBL" id="SMQ45549.1"/>
    </source>
</evidence>
<sequence length="164" mass="17855">MTATKEPASAAGVKSTIEAFFDAINAEDTKALQARFHPKAGLTIIRQDPPLPPDGSRTPTPDSRISAVNTFSIEQFIALIEEGQKQRKGKPGPKLHEAPALSETQVTVDALFATAVSPFTVTFDGVLHHYGQMIFNFWKESEKTDWRIQSASASILQCLVKCGV</sequence>
<organism evidence="2 3">
    <name type="scientific">Zymoseptoria tritici (strain ST99CH_3D7)</name>
    <dbReference type="NCBI Taxonomy" id="1276538"/>
    <lineage>
        <taxon>Eukaryota</taxon>
        <taxon>Fungi</taxon>
        <taxon>Dikarya</taxon>
        <taxon>Ascomycota</taxon>
        <taxon>Pezizomycotina</taxon>
        <taxon>Dothideomycetes</taxon>
        <taxon>Dothideomycetidae</taxon>
        <taxon>Mycosphaerellales</taxon>
        <taxon>Mycosphaerellaceae</taxon>
        <taxon>Zymoseptoria</taxon>
    </lineage>
</organism>
<dbReference type="Gene3D" id="3.10.450.50">
    <property type="match status" value="1"/>
</dbReference>
<evidence type="ECO:0000256" key="1">
    <source>
        <dbReference type="SAM" id="MobiDB-lite"/>
    </source>
</evidence>
<reference evidence="2 3" key="1">
    <citation type="submission" date="2016-06" db="EMBL/GenBank/DDBJ databases">
        <authorList>
            <person name="Kjaerup R.B."/>
            <person name="Dalgaard T.S."/>
            <person name="Juul-Madsen H.R."/>
        </authorList>
    </citation>
    <scope>NUCLEOTIDE SEQUENCE [LARGE SCALE GENOMIC DNA]</scope>
</reference>
<dbReference type="Proteomes" id="UP000215127">
    <property type="component" value="Chromosome 1"/>
</dbReference>
<dbReference type="EMBL" id="LT853692">
    <property type="protein sequence ID" value="SMQ45549.1"/>
    <property type="molecule type" value="Genomic_DNA"/>
</dbReference>
<dbReference type="AlphaFoldDB" id="A0A1X7RDQ4"/>